<dbReference type="RefSeq" id="YP_010242166.1">
    <property type="nucleotide sequence ID" value="NC_059933.1"/>
</dbReference>
<proteinExistence type="inferred from homology"/>
<dbReference type="GeneID" id="69241708"/>
<dbReference type="InterPro" id="IPR010096">
    <property type="entry name" value="NADH-Q_OxRdtase_suN/2"/>
</dbReference>
<feature type="transmembrane region" description="Helical" evidence="5">
    <location>
        <begin position="6"/>
        <end position="28"/>
    </location>
</feature>
<dbReference type="EMBL" id="MW417226">
    <property type="protein sequence ID" value="QTI83167.1"/>
    <property type="molecule type" value="Genomic_DNA"/>
</dbReference>
<feature type="transmembrane region" description="Helical" evidence="5">
    <location>
        <begin position="355"/>
        <end position="378"/>
    </location>
</feature>
<keyword evidence="7" id="KW-0496">Mitochondrion</keyword>
<keyword evidence="3 5" id="KW-1133">Transmembrane helix</keyword>
<feature type="transmembrane region" description="Helical" evidence="5">
    <location>
        <begin position="274"/>
        <end position="297"/>
    </location>
</feature>
<dbReference type="GO" id="GO:0008137">
    <property type="term" value="F:NADH dehydrogenase (ubiquinone) activity"/>
    <property type="evidence" value="ECO:0007669"/>
    <property type="project" value="InterPro"/>
</dbReference>
<evidence type="ECO:0000256" key="2">
    <source>
        <dbReference type="ARBA" id="ARBA00022692"/>
    </source>
</evidence>
<sequence>MVIETLIFKEIGLLPELFLGISLIYLTLHGTFLSVSKNYPLLQISNLYLSVLVLSMVCFLLMNDGLEVLDSSIFNNTVVTDYLGYSSKLLLGVSCIFCLLIIQQYVVDQKQNNFEYILLFLFAILGIFLLCSSNDLITAYLAIELQSLAFYVLAAFKKNSTFSADAGLKYFILGAFSSSLFLFGSSIIYGVTGTTNFEDFKDLFFGLFPGGQISLGFDLNKGSVPVHFEIPFDASLLNFALVFILASLFFKLALAPFHLWSPDVYEGSLSSSTFFFAVIPKLGIFVLLLRIFYYSFYSFIDNWRYYVVIISILSVIVGSFVGLEQRKLKSLLAYSSISHMGYSLISFTTGTFEGIQMLLCYLIIYICSGLCIWSIFLLTRLKISYIQKQNKDLTDFVLLSKSNKTLAIFLATVLLSVAGFPPMIGFLVKIGVFLASIESSMYFIALVSILCSVISTFYYIRIVKILFFEKVLVGKLYYPIKTQRAVIVTLLFYLLLFLFINPTLLYLVSQKISLVSVINIF</sequence>
<reference evidence="7" key="1">
    <citation type="submission" date="2020-12" db="EMBL/GenBank/DDBJ databases">
        <authorList>
            <person name="Xu Q."/>
            <person name="Chen N."/>
        </authorList>
    </citation>
    <scope>NUCLEOTIDE SEQUENCE</scope>
    <source>
        <strain evidence="7">CNS00095</strain>
    </source>
</reference>
<dbReference type="HAMAP" id="MF_00445">
    <property type="entry name" value="NDH1_NuoN_1"/>
    <property type="match status" value="1"/>
</dbReference>
<dbReference type="GO" id="GO:0042773">
    <property type="term" value="P:ATP synthesis coupled electron transport"/>
    <property type="evidence" value="ECO:0007669"/>
    <property type="project" value="InterPro"/>
</dbReference>
<organism evidence="7">
    <name type="scientific">Minutocellus polymorphus</name>
    <dbReference type="NCBI Taxonomy" id="265543"/>
    <lineage>
        <taxon>Eukaryota</taxon>
        <taxon>Sar</taxon>
        <taxon>Stramenopiles</taxon>
        <taxon>Ochrophyta</taxon>
        <taxon>Bacillariophyta</taxon>
        <taxon>Mediophyceae</taxon>
        <taxon>Cymatosirophycidae</taxon>
        <taxon>Cymatosirales</taxon>
        <taxon>Cymatosiraceae</taxon>
        <taxon>Minutocellus</taxon>
    </lineage>
</organism>
<name>A0A8A6KHU7_9STRA</name>
<dbReference type="Pfam" id="PF00361">
    <property type="entry name" value="Proton_antipo_M"/>
    <property type="match status" value="1"/>
</dbReference>
<protein>
    <submittedName>
        <fullName evidence="7">NADH dehydrogenase subunit 2</fullName>
    </submittedName>
</protein>
<dbReference type="PANTHER" id="PTHR22773">
    <property type="entry name" value="NADH DEHYDROGENASE"/>
    <property type="match status" value="1"/>
</dbReference>
<evidence type="ECO:0000313" key="7">
    <source>
        <dbReference type="EMBL" id="QTI83167.1"/>
    </source>
</evidence>
<evidence type="ECO:0000259" key="6">
    <source>
        <dbReference type="Pfam" id="PF00361"/>
    </source>
</evidence>
<feature type="transmembrane region" description="Helical" evidence="5">
    <location>
        <begin position="82"/>
        <end position="102"/>
    </location>
</feature>
<feature type="transmembrane region" description="Helical" evidence="5">
    <location>
        <begin position="168"/>
        <end position="191"/>
    </location>
</feature>
<feature type="transmembrane region" description="Helical" evidence="5">
    <location>
        <begin position="406"/>
        <end position="428"/>
    </location>
</feature>
<feature type="transmembrane region" description="Helical" evidence="5">
    <location>
        <begin position="114"/>
        <end position="130"/>
    </location>
</feature>
<evidence type="ECO:0000256" key="5">
    <source>
        <dbReference type="SAM" id="Phobius"/>
    </source>
</evidence>
<evidence type="ECO:0000256" key="3">
    <source>
        <dbReference type="ARBA" id="ARBA00022989"/>
    </source>
</evidence>
<accession>A0A8A6KHU7</accession>
<feature type="transmembrane region" description="Helical" evidence="5">
    <location>
        <begin position="136"/>
        <end position="156"/>
    </location>
</feature>
<evidence type="ECO:0000256" key="4">
    <source>
        <dbReference type="ARBA" id="ARBA00023136"/>
    </source>
</evidence>
<keyword evidence="4 5" id="KW-0472">Membrane</keyword>
<dbReference type="NCBIfam" id="TIGR01770">
    <property type="entry name" value="NDH_I_N"/>
    <property type="match status" value="1"/>
</dbReference>
<evidence type="ECO:0000256" key="1">
    <source>
        <dbReference type="ARBA" id="ARBA00004141"/>
    </source>
</evidence>
<feature type="transmembrane region" description="Helical" evidence="5">
    <location>
        <begin position="440"/>
        <end position="460"/>
    </location>
</feature>
<dbReference type="GO" id="GO:0016020">
    <property type="term" value="C:membrane"/>
    <property type="evidence" value="ECO:0007669"/>
    <property type="project" value="UniProtKB-SubCell"/>
</dbReference>
<feature type="transmembrane region" description="Helical" evidence="5">
    <location>
        <begin position="236"/>
        <end position="254"/>
    </location>
</feature>
<geneLocation type="mitochondrion" evidence="7"/>
<feature type="transmembrane region" description="Helical" evidence="5">
    <location>
        <begin position="485"/>
        <end position="508"/>
    </location>
</feature>
<dbReference type="AlphaFoldDB" id="A0A8A6KHU7"/>
<feature type="transmembrane region" description="Helical" evidence="5">
    <location>
        <begin position="303"/>
        <end position="323"/>
    </location>
</feature>
<keyword evidence="2 5" id="KW-0812">Transmembrane</keyword>
<feature type="transmembrane region" description="Helical" evidence="5">
    <location>
        <begin position="40"/>
        <end position="62"/>
    </location>
</feature>
<comment type="subcellular location">
    <subcellularLocation>
        <location evidence="1">Membrane</location>
        <topology evidence="1">Multi-pass membrane protein</topology>
    </subcellularLocation>
</comment>
<gene>
    <name evidence="7" type="primary">nad2</name>
</gene>
<feature type="domain" description="NADH:quinone oxidoreductase/Mrp antiporter transmembrane" evidence="6">
    <location>
        <begin position="133"/>
        <end position="455"/>
    </location>
</feature>
<dbReference type="InterPro" id="IPR001750">
    <property type="entry name" value="ND/Mrp_TM"/>
</dbReference>